<dbReference type="PATRIC" id="fig|1261130.3.peg.340"/>
<protein>
    <recommendedName>
        <fullName evidence="5 13">Serine acetyltransferase</fullName>
        <ecNumber evidence="4 13">2.3.1.30</ecNumber>
    </recommendedName>
</protein>
<evidence type="ECO:0000256" key="10">
    <source>
        <dbReference type="ARBA" id="ARBA00023192"/>
    </source>
</evidence>
<proteinExistence type="inferred from homology"/>
<evidence type="ECO:0000256" key="7">
    <source>
        <dbReference type="ARBA" id="ARBA00022605"/>
    </source>
</evidence>
<evidence type="ECO:0000256" key="13">
    <source>
        <dbReference type="PIRNR" id="PIRNR000441"/>
    </source>
</evidence>
<reference evidence="14 15" key="1">
    <citation type="journal article" date="2013" name="Genome Announc.">
        <title>Complete Genome Sequence of Wohlfahrtiimonas chitiniclastica Strain SH04, Isolated from Chrysomya megacephala Collected from Pudong International Airport in China.</title>
        <authorList>
            <person name="Cao X.M."/>
            <person name="Chen T."/>
            <person name="Xu L.Z."/>
            <person name="Yao L.S."/>
            <person name="Qi J."/>
            <person name="Zhang X.L."/>
            <person name="Yan Q.L."/>
            <person name="Deng Y.H."/>
            <person name="Guo T.Y."/>
            <person name="Wang J."/>
            <person name="Hu K.X."/>
            <person name="Xu B.L."/>
        </authorList>
    </citation>
    <scope>NUCLEOTIDE SEQUENCE [LARGE SCALE GENOMIC DNA]</scope>
    <source>
        <strain evidence="14 15">SH04</strain>
    </source>
</reference>
<evidence type="ECO:0000313" key="15">
    <source>
        <dbReference type="Proteomes" id="UP000011617"/>
    </source>
</evidence>
<dbReference type="NCBIfam" id="TIGR01172">
    <property type="entry name" value="cysE"/>
    <property type="match status" value="1"/>
</dbReference>
<dbReference type="GO" id="GO:0005737">
    <property type="term" value="C:cytoplasm"/>
    <property type="evidence" value="ECO:0007669"/>
    <property type="project" value="UniProtKB-SubCell"/>
</dbReference>
<keyword evidence="6" id="KW-0963">Cytoplasm</keyword>
<dbReference type="InterPro" id="IPR005881">
    <property type="entry name" value="Ser_O-AcTrfase"/>
</dbReference>
<dbReference type="InterPro" id="IPR045304">
    <property type="entry name" value="LbH_SAT"/>
</dbReference>
<comment type="similarity">
    <text evidence="3 13">Belongs to the transferase hexapeptide repeat family.</text>
</comment>
<keyword evidence="11 13" id="KW-0012">Acyltransferase</keyword>
<sequence length="256" mass="28046">MFKHMKEDIQTIHYKDPAARNTLEVLLAYPGLWAVWGHRISHFLWHHHCKLLARWLSTVTRFLTGIEIHPGAKIGRRFFIDHGMGVVIGETTEIGNDCTLYHGVTLGGTSLNEGKRHPTLGNNVIIGAGAKILGPITLGDNAKVGSNSVVTKPIPENTTAVGIPARIVKQNTLSTEIASKLFTAYGVDAVTPDPEATAINLLLDHIQSLDQSLKNICKELAAQDIHICTKVPKLDDQELENLEAFTQNQAPKDSTQ</sequence>
<dbReference type="InterPro" id="IPR053376">
    <property type="entry name" value="Serine_acetyltransferase"/>
</dbReference>
<dbReference type="GO" id="GO:0006535">
    <property type="term" value="P:cysteine biosynthetic process from serine"/>
    <property type="evidence" value="ECO:0007669"/>
    <property type="project" value="InterPro"/>
</dbReference>
<evidence type="ECO:0000256" key="8">
    <source>
        <dbReference type="ARBA" id="ARBA00022679"/>
    </source>
</evidence>
<evidence type="ECO:0000256" key="4">
    <source>
        <dbReference type="ARBA" id="ARBA00013266"/>
    </source>
</evidence>
<evidence type="ECO:0000256" key="12">
    <source>
        <dbReference type="ARBA" id="ARBA00049486"/>
    </source>
</evidence>
<dbReference type="Gene3D" id="1.10.3130.10">
    <property type="entry name" value="serine acetyltransferase, domain 1"/>
    <property type="match status" value="1"/>
</dbReference>
<evidence type="ECO:0000256" key="2">
    <source>
        <dbReference type="ARBA" id="ARBA00004876"/>
    </source>
</evidence>
<dbReference type="PROSITE" id="PS00101">
    <property type="entry name" value="HEXAPEP_TRANSFERASES"/>
    <property type="match status" value="1"/>
</dbReference>
<dbReference type="OrthoDB" id="9801456at2"/>
<keyword evidence="9" id="KW-0677">Repeat</keyword>
<dbReference type="InterPro" id="IPR018357">
    <property type="entry name" value="Hexapep_transf_CS"/>
</dbReference>
<evidence type="ECO:0000256" key="5">
    <source>
        <dbReference type="ARBA" id="ARBA00018522"/>
    </source>
</evidence>
<dbReference type="PANTHER" id="PTHR42811">
    <property type="entry name" value="SERINE ACETYLTRANSFERASE"/>
    <property type="match status" value="1"/>
</dbReference>
<dbReference type="FunFam" id="2.160.10.10:FF:000007">
    <property type="entry name" value="Serine acetyltransferase"/>
    <property type="match status" value="1"/>
</dbReference>
<evidence type="ECO:0000256" key="9">
    <source>
        <dbReference type="ARBA" id="ARBA00022737"/>
    </source>
</evidence>
<dbReference type="HOGENOM" id="CLU_051638_10_0_6"/>
<dbReference type="SUPFAM" id="SSF51161">
    <property type="entry name" value="Trimeric LpxA-like enzymes"/>
    <property type="match status" value="1"/>
</dbReference>
<keyword evidence="10" id="KW-0198">Cysteine biosynthesis</keyword>
<keyword evidence="8 13" id="KW-0808">Transferase</keyword>
<dbReference type="InterPro" id="IPR042122">
    <property type="entry name" value="Ser_AcTrfase_N_sf"/>
</dbReference>
<dbReference type="GeneID" id="58263028"/>
<comment type="pathway">
    <text evidence="2">Amino-acid biosynthesis; L-cysteine biosynthesis; L-cysteine from L-serine: step 1/2.</text>
</comment>
<keyword evidence="15" id="KW-1185">Reference proteome</keyword>
<dbReference type="Proteomes" id="UP000011617">
    <property type="component" value="Unassembled WGS sequence"/>
</dbReference>
<dbReference type="AlphaFoldDB" id="L8XXG7"/>
<comment type="subcellular location">
    <subcellularLocation>
        <location evidence="1">Cytoplasm</location>
    </subcellularLocation>
</comment>
<dbReference type="GO" id="GO:0009001">
    <property type="term" value="F:serine O-acetyltransferase activity"/>
    <property type="evidence" value="ECO:0007669"/>
    <property type="project" value="UniProtKB-EC"/>
</dbReference>
<dbReference type="NCBIfam" id="NF041874">
    <property type="entry name" value="EPS_EpsC"/>
    <property type="match status" value="1"/>
</dbReference>
<gene>
    <name evidence="14" type="ORF">F387_00135</name>
</gene>
<evidence type="ECO:0000256" key="1">
    <source>
        <dbReference type="ARBA" id="ARBA00004496"/>
    </source>
</evidence>
<dbReference type="CDD" id="cd03354">
    <property type="entry name" value="LbH_SAT"/>
    <property type="match status" value="1"/>
</dbReference>
<dbReference type="RefSeq" id="WP_008314592.1">
    <property type="nucleotide sequence ID" value="NZ_KB372778.1"/>
</dbReference>
<dbReference type="Gene3D" id="2.160.10.10">
    <property type="entry name" value="Hexapeptide repeat proteins"/>
    <property type="match status" value="1"/>
</dbReference>
<dbReference type="InterPro" id="IPR001451">
    <property type="entry name" value="Hexapep"/>
</dbReference>
<comment type="caution">
    <text evidence="14">The sequence shown here is derived from an EMBL/GenBank/DDBJ whole genome shotgun (WGS) entry which is preliminary data.</text>
</comment>
<dbReference type="InterPro" id="IPR011004">
    <property type="entry name" value="Trimer_LpxA-like_sf"/>
</dbReference>
<comment type="catalytic activity">
    <reaction evidence="12 13">
        <text>L-serine + acetyl-CoA = O-acetyl-L-serine + CoA</text>
        <dbReference type="Rhea" id="RHEA:24560"/>
        <dbReference type="ChEBI" id="CHEBI:33384"/>
        <dbReference type="ChEBI" id="CHEBI:57287"/>
        <dbReference type="ChEBI" id="CHEBI:57288"/>
        <dbReference type="ChEBI" id="CHEBI:58340"/>
        <dbReference type="EC" id="2.3.1.30"/>
    </reaction>
</comment>
<evidence type="ECO:0000313" key="14">
    <source>
        <dbReference type="EMBL" id="ELV08743.1"/>
    </source>
</evidence>
<dbReference type="FunFam" id="1.10.3130.10:FF:000003">
    <property type="entry name" value="Serine acetyltransferase"/>
    <property type="match status" value="1"/>
</dbReference>
<organism evidence="14 15">
    <name type="scientific">Wohlfahrtiimonas chitiniclastica SH04</name>
    <dbReference type="NCBI Taxonomy" id="1261130"/>
    <lineage>
        <taxon>Bacteria</taxon>
        <taxon>Pseudomonadati</taxon>
        <taxon>Pseudomonadota</taxon>
        <taxon>Gammaproteobacteria</taxon>
        <taxon>Cardiobacteriales</taxon>
        <taxon>Ignatzschineriaceae</taxon>
        <taxon>Wohlfahrtiimonas</taxon>
    </lineage>
</organism>
<evidence type="ECO:0000256" key="3">
    <source>
        <dbReference type="ARBA" id="ARBA00007274"/>
    </source>
</evidence>
<dbReference type="EC" id="2.3.1.30" evidence="4 13"/>
<evidence type="ECO:0000256" key="11">
    <source>
        <dbReference type="ARBA" id="ARBA00023315"/>
    </source>
</evidence>
<keyword evidence="7" id="KW-0028">Amino-acid biosynthesis</keyword>
<dbReference type="EMBL" id="AOBV01000002">
    <property type="protein sequence ID" value="ELV08743.1"/>
    <property type="molecule type" value="Genomic_DNA"/>
</dbReference>
<dbReference type="PIRSF" id="PIRSF000441">
    <property type="entry name" value="CysE"/>
    <property type="match status" value="1"/>
</dbReference>
<dbReference type="Pfam" id="PF00132">
    <property type="entry name" value="Hexapep"/>
    <property type="match status" value="1"/>
</dbReference>
<name>L8XXG7_9GAMM</name>
<evidence type="ECO:0000256" key="6">
    <source>
        <dbReference type="ARBA" id="ARBA00022490"/>
    </source>
</evidence>
<accession>L8XXG7</accession>